<evidence type="ECO:0000313" key="3">
    <source>
        <dbReference type="Proteomes" id="UP000597762"/>
    </source>
</evidence>
<organism evidence="2 3">
    <name type="scientific">Acanthosepion pharaonis</name>
    <name type="common">Pharaoh cuttlefish</name>
    <name type="synonym">Sepia pharaonis</name>
    <dbReference type="NCBI Taxonomy" id="158019"/>
    <lineage>
        <taxon>Eukaryota</taxon>
        <taxon>Metazoa</taxon>
        <taxon>Spiralia</taxon>
        <taxon>Lophotrochozoa</taxon>
        <taxon>Mollusca</taxon>
        <taxon>Cephalopoda</taxon>
        <taxon>Coleoidea</taxon>
        <taxon>Decapodiformes</taxon>
        <taxon>Sepiida</taxon>
        <taxon>Sepiina</taxon>
        <taxon>Sepiidae</taxon>
        <taxon>Acanthosepion</taxon>
    </lineage>
</organism>
<keyword evidence="3" id="KW-1185">Reference proteome</keyword>
<dbReference type="SMART" id="SM01284">
    <property type="entry name" value="ECSIT_Cterm"/>
    <property type="match status" value="1"/>
</dbReference>
<evidence type="ECO:0000259" key="1">
    <source>
        <dbReference type="SMART" id="SM01284"/>
    </source>
</evidence>
<name>A0A812E417_ACAPH</name>
<gene>
    <name evidence="2" type="ORF">SPHA_67944</name>
</gene>
<dbReference type="InterPro" id="IPR029342">
    <property type="entry name" value="ECIST_C"/>
</dbReference>
<accession>A0A812E417</accession>
<dbReference type="Pfam" id="PF14784">
    <property type="entry name" value="ECSIT_C"/>
    <property type="match status" value="1"/>
</dbReference>
<dbReference type="AlphaFoldDB" id="A0A812E417"/>
<evidence type="ECO:0000313" key="2">
    <source>
        <dbReference type="EMBL" id="CAE1317362.1"/>
    </source>
</evidence>
<dbReference type="PANTHER" id="PTHR13113:SF1">
    <property type="entry name" value="EVOLUTIONARILY CONSERVED SIGNALING INTERMEDIATE IN TOLL PATHWAY, MITOCHONDRIAL"/>
    <property type="match status" value="1"/>
</dbReference>
<comment type="caution">
    <text evidence="2">The sequence shown here is derived from an EMBL/GenBank/DDBJ whole genome shotgun (WGS) entry which is preliminary data.</text>
</comment>
<proteinExistence type="predicted"/>
<reference evidence="2" key="1">
    <citation type="submission" date="2021-01" db="EMBL/GenBank/DDBJ databases">
        <authorList>
            <person name="Li R."/>
            <person name="Bekaert M."/>
        </authorList>
    </citation>
    <scope>NUCLEOTIDE SEQUENCE</scope>
    <source>
        <strain evidence="2">Farmed</strain>
    </source>
</reference>
<dbReference type="GO" id="GO:0005739">
    <property type="term" value="C:mitochondrion"/>
    <property type="evidence" value="ECO:0007669"/>
    <property type="project" value="TreeGrafter"/>
</dbReference>
<dbReference type="Proteomes" id="UP000597762">
    <property type="component" value="Unassembled WGS sequence"/>
</dbReference>
<dbReference type="OrthoDB" id="10064298at2759"/>
<dbReference type="GO" id="GO:0045087">
    <property type="term" value="P:innate immune response"/>
    <property type="evidence" value="ECO:0007669"/>
    <property type="project" value="TreeGrafter"/>
</dbReference>
<dbReference type="PANTHER" id="PTHR13113">
    <property type="entry name" value="ECSIT EVOLUTIONARILY CONSERVED SIGNALING INTERMEDIATE IN TOLL PATHWAYS"/>
    <property type="match status" value="1"/>
</dbReference>
<feature type="domain" description="ECSIT C-terminal" evidence="1">
    <location>
        <begin position="40"/>
        <end position="134"/>
    </location>
</feature>
<dbReference type="EMBL" id="CAHIKZ030004929">
    <property type="protein sequence ID" value="CAE1317362.1"/>
    <property type="molecule type" value="Genomic_DNA"/>
</dbReference>
<protein>
    <submittedName>
        <fullName evidence="2">ECSIT</fullName>
    </submittedName>
</protein>
<sequence length="154" mass="17670">MKSLSTGRKTLKRIPRKYIYCKCTESFSTGFAGIAPNNFSPNSRRWLHKPDKIKYPKSEEPDEDEELFTWDVFTEEEKPKGLYIPPSIHEQSDGTVLAMCITGTASKDSLVMWIRALQRTNPKLKEIPVVFKLKTPETLPDIVEQENRTNLPAL</sequence>
<dbReference type="GO" id="GO:0007178">
    <property type="term" value="P:cell surface receptor protein serine/threonine kinase signaling pathway"/>
    <property type="evidence" value="ECO:0007669"/>
    <property type="project" value="TreeGrafter"/>
</dbReference>
<dbReference type="InterPro" id="IPR010418">
    <property type="entry name" value="ECSIT"/>
</dbReference>